<evidence type="ECO:0000256" key="1">
    <source>
        <dbReference type="ARBA" id="ARBA00004496"/>
    </source>
</evidence>
<keyword evidence="3" id="KW-0344">Guanine-nucleotide releasing factor</keyword>
<proteinExistence type="inferred from homology"/>
<evidence type="ECO:0000313" key="8">
    <source>
        <dbReference type="Proteomes" id="UP001149090"/>
    </source>
</evidence>
<keyword evidence="2" id="KW-0963">Cytoplasm</keyword>
<accession>A0A9Q0LAQ1</accession>
<evidence type="ECO:0000256" key="2">
    <source>
        <dbReference type="ARBA" id="ARBA00022490"/>
    </source>
</evidence>
<gene>
    <name evidence="7" type="ORF">M0811_12086</name>
</gene>
<dbReference type="PANTHER" id="PTHR31334">
    <property type="entry name" value="SMITH-MAGENIS SYNDROME REGION GENE 8 PROTEIN"/>
    <property type="match status" value="1"/>
</dbReference>
<dbReference type="AlphaFoldDB" id="A0A9Q0LAQ1"/>
<dbReference type="PROSITE" id="PS51834">
    <property type="entry name" value="DENN_FLCN_SMCR8"/>
    <property type="match status" value="1"/>
</dbReference>
<dbReference type="PANTHER" id="PTHR31334:SF1">
    <property type="entry name" value="GUANINE NUCLEOTIDE EXCHANGE PROTEIN SMCR8"/>
    <property type="match status" value="1"/>
</dbReference>
<keyword evidence="4" id="KW-0072">Autophagy</keyword>
<evidence type="ECO:0000256" key="4">
    <source>
        <dbReference type="ARBA" id="ARBA00023006"/>
    </source>
</evidence>
<dbReference type="GO" id="GO:0005737">
    <property type="term" value="C:cytoplasm"/>
    <property type="evidence" value="ECO:0007669"/>
    <property type="project" value="UniProtKB-SubCell"/>
</dbReference>
<reference evidence="7" key="1">
    <citation type="submission" date="2022-10" db="EMBL/GenBank/DDBJ databases">
        <title>Novel sulphate-reducing endosymbionts in the free-living metamonad Anaeramoeba.</title>
        <authorList>
            <person name="Jerlstrom-Hultqvist J."/>
            <person name="Cepicka I."/>
            <person name="Gallot-Lavallee L."/>
            <person name="Salas-Leiva D."/>
            <person name="Curtis B.A."/>
            <person name="Zahonova K."/>
            <person name="Pipaliya S."/>
            <person name="Dacks J."/>
            <person name="Roger A.J."/>
        </authorList>
    </citation>
    <scope>NUCLEOTIDE SEQUENCE</scope>
    <source>
        <strain evidence="7">BMAN</strain>
    </source>
</reference>
<dbReference type="OrthoDB" id="2289278at2759"/>
<dbReference type="GO" id="GO:0032045">
    <property type="term" value="C:guanyl-nucleotide exchange factor complex"/>
    <property type="evidence" value="ECO:0007669"/>
    <property type="project" value="TreeGrafter"/>
</dbReference>
<evidence type="ECO:0000256" key="3">
    <source>
        <dbReference type="ARBA" id="ARBA00022658"/>
    </source>
</evidence>
<dbReference type="InterPro" id="IPR037521">
    <property type="entry name" value="FLCN/SMCR8_DENN"/>
</dbReference>
<dbReference type="EMBL" id="JAPDFW010000111">
    <property type="protein sequence ID" value="KAJ5068914.1"/>
    <property type="molecule type" value="Genomic_DNA"/>
</dbReference>
<keyword evidence="8" id="KW-1185">Reference proteome</keyword>
<comment type="similarity">
    <text evidence="5">Belongs to the SMCR8 family.</text>
</comment>
<dbReference type="Proteomes" id="UP001149090">
    <property type="component" value="Unassembled WGS sequence"/>
</dbReference>
<sequence length="591" mass="68668">MDGIVVLTEFSQKTGPVVRMVFPNDKEKPYLNNYAVLIMTTDYQTEFVGELISDTQFVISFSKGSMGDFSYSFVNHFTLLDIQARGFCRPFSLSFLSKNMIKIMENLDQMIRDFTTVSELLKLNSIGLFLKEIENYIFHLQKTNGNNQSRLNLEQAMKISSISEYMEDLEILKTKLIGSLSKSQSEKIQQISNQIKENSRKPLFDKDIKNFQNIADLNFDRELRPIEELCVKNIFEETKNMINLINSKYSQKNSDLILSQTLSTNENPKSSLLRLGGFPFLNFNPQSEEDGIKQVQNESITQTFNFHIKKNLNTKLLSEYLFFSEPLLSPIFKRTNQEMQVQIIEKEGDDPQPISPFLRFSENIESPNKLIREYKKNIANIIYVMLTGIPLIVRSEKQNVIAEFIKKIRCFIPGEINPKNEILWKTSLLKFQDLAEIKICGIPNSLDISPGIKPFVAHFDLDSRIFTPEFKLESQFINKMISNYPLDLKRKSVHLAYINSFLFEISVNAFVYYHFALSSYLNEDGFIDVVDQNDSSQRGFLDFFVERFKIEKHDLKILKYLSFIISKQQIEDFQANDKQNVHKIHLDFIAN</sequence>
<comment type="caution">
    <text evidence="7">The sequence shown here is derived from an EMBL/GenBank/DDBJ whole genome shotgun (WGS) entry which is preliminary data.</text>
</comment>
<comment type="subcellular location">
    <subcellularLocation>
        <location evidence="1">Cytoplasm</location>
    </subcellularLocation>
</comment>
<organism evidence="7 8">
    <name type="scientific">Anaeramoeba ignava</name>
    <name type="common">Anaerobic marine amoeba</name>
    <dbReference type="NCBI Taxonomy" id="1746090"/>
    <lineage>
        <taxon>Eukaryota</taxon>
        <taxon>Metamonada</taxon>
        <taxon>Anaeramoebidae</taxon>
        <taxon>Anaeramoeba</taxon>
    </lineage>
</organism>
<protein>
    <recommendedName>
        <fullName evidence="6">UDENN FLCN/SMCR8-type domain-containing protein</fullName>
    </recommendedName>
</protein>
<feature type="domain" description="UDENN FLCN/SMCR8-type" evidence="6">
    <location>
        <begin position="1"/>
        <end position="566"/>
    </location>
</feature>
<dbReference type="GO" id="GO:0005085">
    <property type="term" value="F:guanyl-nucleotide exchange factor activity"/>
    <property type="evidence" value="ECO:0007669"/>
    <property type="project" value="UniProtKB-KW"/>
</dbReference>
<name>A0A9Q0LAQ1_ANAIG</name>
<evidence type="ECO:0000313" key="7">
    <source>
        <dbReference type="EMBL" id="KAJ5068914.1"/>
    </source>
</evidence>
<evidence type="ECO:0000256" key="5">
    <source>
        <dbReference type="ARBA" id="ARBA00038137"/>
    </source>
</evidence>
<dbReference type="GO" id="GO:0006914">
    <property type="term" value="P:autophagy"/>
    <property type="evidence" value="ECO:0007669"/>
    <property type="project" value="UniProtKB-KW"/>
</dbReference>
<evidence type="ECO:0000259" key="6">
    <source>
        <dbReference type="PROSITE" id="PS51834"/>
    </source>
</evidence>